<dbReference type="RefSeq" id="WP_358357313.1">
    <property type="nucleotide sequence ID" value="NZ_JBEZFP010000067.1"/>
</dbReference>
<evidence type="ECO:0000256" key="1">
    <source>
        <dbReference type="SAM" id="MobiDB-lite"/>
    </source>
</evidence>
<feature type="compositionally biased region" description="Basic and acidic residues" evidence="1">
    <location>
        <begin position="43"/>
        <end position="52"/>
    </location>
</feature>
<dbReference type="EMBL" id="JBEZFP010000067">
    <property type="protein sequence ID" value="MEU8136610.1"/>
    <property type="molecule type" value="Genomic_DNA"/>
</dbReference>
<comment type="caution">
    <text evidence="2">The sequence shown here is derived from an EMBL/GenBank/DDBJ whole genome shotgun (WGS) entry which is preliminary data.</text>
</comment>
<keyword evidence="3" id="KW-1185">Reference proteome</keyword>
<feature type="compositionally biased region" description="Basic and acidic residues" evidence="1">
    <location>
        <begin position="60"/>
        <end position="69"/>
    </location>
</feature>
<sequence length="153" mass="16356">MYLVFALLAPIGMFGLISGLTWFEDRMLGPAVADRQVPRTPRAKPELPEHPAELPAAVRIADRVADTDTARPASAPVPEASAAEPTPPQPDPEPEPVLKPVTLESPVVLAPVALLTSPIPLQPVTAPARRPAPAPVRHRLRHTLKRGRGLRAA</sequence>
<feature type="compositionally biased region" description="Pro residues" evidence="1">
    <location>
        <begin position="85"/>
        <end position="97"/>
    </location>
</feature>
<name>A0ABV3DLH9_9ACTN</name>
<proteinExistence type="predicted"/>
<feature type="compositionally biased region" description="Basic residues" evidence="1">
    <location>
        <begin position="136"/>
        <end position="153"/>
    </location>
</feature>
<protein>
    <submittedName>
        <fullName evidence="2">Uncharacterized protein</fullName>
    </submittedName>
</protein>
<evidence type="ECO:0000313" key="2">
    <source>
        <dbReference type="EMBL" id="MEU8136610.1"/>
    </source>
</evidence>
<evidence type="ECO:0000313" key="3">
    <source>
        <dbReference type="Proteomes" id="UP001551482"/>
    </source>
</evidence>
<feature type="region of interest" description="Disordered" evidence="1">
    <location>
        <begin position="39"/>
        <end position="100"/>
    </location>
</feature>
<gene>
    <name evidence="2" type="ORF">AB0C36_24250</name>
</gene>
<reference evidence="2 3" key="1">
    <citation type="submission" date="2024-06" db="EMBL/GenBank/DDBJ databases">
        <title>The Natural Products Discovery Center: Release of the First 8490 Sequenced Strains for Exploring Actinobacteria Biosynthetic Diversity.</title>
        <authorList>
            <person name="Kalkreuter E."/>
            <person name="Kautsar S.A."/>
            <person name="Yang D."/>
            <person name="Bader C.D."/>
            <person name="Teijaro C.N."/>
            <person name="Fluegel L."/>
            <person name="Davis C.M."/>
            <person name="Simpson J.R."/>
            <person name="Lauterbach L."/>
            <person name="Steele A.D."/>
            <person name="Gui C."/>
            <person name="Meng S."/>
            <person name="Li G."/>
            <person name="Viehrig K."/>
            <person name="Ye F."/>
            <person name="Su P."/>
            <person name="Kiefer A.F."/>
            <person name="Nichols A."/>
            <person name="Cepeda A.J."/>
            <person name="Yan W."/>
            <person name="Fan B."/>
            <person name="Jiang Y."/>
            <person name="Adhikari A."/>
            <person name="Zheng C.-J."/>
            <person name="Schuster L."/>
            <person name="Cowan T.M."/>
            <person name="Smanski M.J."/>
            <person name="Chevrette M.G."/>
            <person name="De Carvalho L.P.S."/>
            <person name="Shen B."/>
        </authorList>
    </citation>
    <scope>NUCLEOTIDE SEQUENCE [LARGE SCALE GENOMIC DNA]</scope>
    <source>
        <strain evidence="2 3">NPDC048946</strain>
    </source>
</reference>
<feature type="compositionally biased region" description="Low complexity" evidence="1">
    <location>
        <begin position="70"/>
        <end position="84"/>
    </location>
</feature>
<dbReference type="Proteomes" id="UP001551482">
    <property type="component" value="Unassembled WGS sequence"/>
</dbReference>
<accession>A0ABV3DLH9</accession>
<organism evidence="2 3">
    <name type="scientific">Streptodolium elevatio</name>
    <dbReference type="NCBI Taxonomy" id="3157996"/>
    <lineage>
        <taxon>Bacteria</taxon>
        <taxon>Bacillati</taxon>
        <taxon>Actinomycetota</taxon>
        <taxon>Actinomycetes</taxon>
        <taxon>Kitasatosporales</taxon>
        <taxon>Streptomycetaceae</taxon>
        <taxon>Streptodolium</taxon>
    </lineage>
</organism>
<feature type="region of interest" description="Disordered" evidence="1">
    <location>
        <begin position="122"/>
        <end position="153"/>
    </location>
</feature>